<keyword evidence="3" id="KW-0547">Nucleotide-binding</keyword>
<dbReference type="Gene3D" id="3.90.780.10">
    <property type="entry name" value="5'-Nucleotidase, C-terminal domain"/>
    <property type="match status" value="1"/>
</dbReference>
<dbReference type="InterPro" id="IPR008334">
    <property type="entry name" value="5'-Nucleotdase_C"/>
</dbReference>
<dbReference type="GO" id="GO:0008253">
    <property type="term" value="F:5'-nucleotidase activity"/>
    <property type="evidence" value="ECO:0007669"/>
    <property type="project" value="TreeGrafter"/>
</dbReference>
<gene>
    <name evidence="6" type="ORF">SAMN05421733_11410</name>
</gene>
<dbReference type="Gene3D" id="3.60.21.10">
    <property type="match status" value="1"/>
</dbReference>
<dbReference type="PROSITE" id="PS00786">
    <property type="entry name" value="5_NUCLEOTIDASE_2"/>
    <property type="match status" value="1"/>
</dbReference>
<dbReference type="GO" id="GO:0008768">
    <property type="term" value="F:UDP-sugar diphosphatase activity"/>
    <property type="evidence" value="ECO:0007669"/>
    <property type="project" value="TreeGrafter"/>
</dbReference>
<dbReference type="PROSITE" id="PS51257">
    <property type="entry name" value="PROKAR_LIPOPROTEIN"/>
    <property type="match status" value="1"/>
</dbReference>
<dbReference type="STRING" id="1219383.SAMN05421733_11410"/>
<keyword evidence="7" id="KW-1185">Reference proteome</keyword>
<dbReference type="OrthoDB" id="9803927at2"/>
<evidence type="ECO:0000256" key="3">
    <source>
        <dbReference type="RuleBase" id="RU362119"/>
    </source>
</evidence>
<keyword evidence="3" id="KW-0378">Hydrolase</keyword>
<proteinExistence type="inferred from homology"/>
<dbReference type="InterPro" id="IPR006179">
    <property type="entry name" value="5_nucleotidase/apyrase"/>
</dbReference>
<dbReference type="InterPro" id="IPR006146">
    <property type="entry name" value="5'-Nucleotdase_CS"/>
</dbReference>
<keyword evidence="2" id="KW-0732">Signal</keyword>
<reference evidence="7" key="1">
    <citation type="submission" date="2016-09" db="EMBL/GenBank/DDBJ databases">
        <authorList>
            <person name="Varghese N."/>
            <person name="Submissions S."/>
        </authorList>
    </citation>
    <scope>NUCLEOTIDE SEQUENCE [LARGE SCALE GENOMIC DNA]</scope>
    <source>
        <strain evidence="7">ANC 4422</strain>
    </source>
</reference>
<accession>A0A1G6K2S0</accession>
<dbReference type="EMBL" id="FMYL01000014">
    <property type="protein sequence ID" value="SDC25274.1"/>
    <property type="molecule type" value="Genomic_DNA"/>
</dbReference>
<dbReference type="RefSeq" id="WP_143230137.1">
    <property type="nucleotide sequence ID" value="NZ_FMYL01000014.1"/>
</dbReference>
<evidence type="ECO:0000256" key="1">
    <source>
        <dbReference type="ARBA" id="ARBA00006654"/>
    </source>
</evidence>
<dbReference type="AlphaFoldDB" id="A0A1G6K2S0"/>
<dbReference type="Pfam" id="PF02872">
    <property type="entry name" value="5_nucleotid_C"/>
    <property type="match status" value="1"/>
</dbReference>
<dbReference type="PANTHER" id="PTHR11575:SF24">
    <property type="entry name" value="5'-NUCLEOTIDASE"/>
    <property type="match status" value="1"/>
</dbReference>
<dbReference type="SUPFAM" id="SSF55816">
    <property type="entry name" value="5'-nucleotidase (syn. UDP-sugar hydrolase), C-terminal domain"/>
    <property type="match status" value="1"/>
</dbReference>
<evidence type="ECO:0000259" key="4">
    <source>
        <dbReference type="Pfam" id="PF00149"/>
    </source>
</evidence>
<dbReference type="PANTHER" id="PTHR11575">
    <property type="entry name" value="5'-NUCLEOTIDASE-RELATED"/>
    <property type="match status" value="1"/>
</dbReference>
<dbReference type="GO" id="GO:0030288">
    <property type="term" value="C:outer membrane-bounded periplasmic space"/>
    <property type="evidence" value="ECO:0007669"/>
    <property type="project" value="TreeGrafter"/>
</dbReference>
<dbReference type="GO" id="GO:0009166">
    <property type="term" value="P:nucleotide catabolic process"/>
    <property type="evidence" value="ECO:0007669"/>
    <property type="project" value="InterPro"/>
</dbReference>
<evidence type="ECO:0000313" key="6">
    <source>
        <dbReference type="EMBL" id="SDC25274.1"/>
    </source>
</evidence>
<organism evidence="6 7">
    <name type="scientific">Acinetobacter boissieri</name>
    <dbReference type="NCBI Taxonomy" id="1219383"/>
    <lineage>
        <taxon>Bacteria</taxon>
        <taxon>Pseudomonadati</taxon>
        <taxon>Pseudomonadota</taxon>
        <taxon>Gammaproteobacteria</taxon>
        <taxon>Moraxellales</taxon>
        <taxon>Moraxellaceae</taxon>
        <taxon>Acinetobacter</taxon>
    </lineage>
</organism>
<name>A0A1G6K2S0_9GAMM</name>
<dbReference type="SUPFAM" id="SSF56300">
    <property type="entry name" value="Metallo-dependent phosphatases"/>
    <property type="match status" value="1"/>
</dbReference>
<dbReference type="Proteomes" id="UP000242501">
    <property type="component" value="Unassembled WGS sequence"/>
</dbReference>
<feature type="domain" description="Calcineurin-like phosphoesterase" evidence="4">
    <location>
        <begin position="37"/>
        <end position="265"/>
    </location>
</feature>
<protein>
    <submittedName>
        <fullName evidence="6">5'-nucleotidase</fullName>
    </submittedName>
</protein>
<dbReference type="InterPro" id="IPR004843">
    <property type="entry name" value="Calcineurin-like_PHP"/>
</dbReference>
<comment type="similarity">
    <text evidence="1 3">Belongs to the 5'-nucleotidase family.</text>
</comment>
<feature type="domain" description="5'-Nucleotidase C-terminal" evidence="5">
    <location>
        <begin position="391"/>
        <end position="558"/>
    </location>
</feature>
<dbReference type="InterPro" id="IPR029052">
    <property type="entry name" value="Metallo-depent_PP-like"/>
</dbReference>
<evidence type="ECO:0000313" key="7">
    <source>
        <dbReference type="Proteomes" id="UP000242501"/>
    </source>
</evidence>
<dbReference type="InterPro" id="IPR036907">
    <property type="entry name" value="5'-Nucleotdase_C_sf"/>
</dbReference>
<dbReference type="Pfam" id="PF00149">
    <property type="entry name" value="Metallophos"/>
    <property type="match status" value="1"/>
</dbReference>
<evidence type="ECO:0000256" key="2">
    <source>
        <dbReference type="ARBA" id="ARBA00022729"/>
    </source>
</evidence>
<evidence type="ECO:0000259" key="5">
    <source>
        <dbReference type="Pfam" id="PF02872"/>
    </source>
</evidence>
<sequence length="611" mass="67621">MKNIAFFFVSLLPLGLGLTACQVQPIKNKNTAPFTLTVAHINDHHSHLDEEQTTLKFDLGEGPENILINRGGIARVASMMKQIEQKDPNVIKIHAGDAITGDLYFNLNQGLADAAVMNQICFDSFTLGNHEFDAKDVGLKFFLDGLQQSHCKTPMQILSANVTFGPSSALYQTNLVKKSVVIERQGQKIGLVGITIAGKTKNASQPNADTIFAEEIATAQAQINQLKAQGINKIILQTHVGYERDLKIAAQLNDVDVIIGGDSHTLLGPEQLKTVGLDPVADYPAVVKNKQGEKVCIAQAWQYNYAVGELQVSFDPQGKVLNCGGKAHILLGTDMQRVQSNISLTLQQKQQIQQQVATMKLPLSFIAPDVQMQQVLQPHQVKKKTYVETVVGTASEAFCSQTRPTKQPKENCLTYGGDIQQLVAYAMLQQAKKYFLADLSIQNGGGVRIDIPQGPINVATVYQLLPFKNILVQLSMTGHEVKDTLEDALEGANTDIGAYPYTAGLRWEVDMTKPKGQRVQNLQLKNASGQYQSFDLNRTYQVATIDFLARGSNYYTTLSKIHNERRKDIGLDYADIFLNYLNDLKQSQPNQGVMRLPRTEYSTQRYITQSY</sequence>
<dbReference type="GO" id="GO:0000166">
    <property type="term" value="F:nucleotide binding"/>
    <property type="evidence" value="ECO:0007669"/>
    <property type="project" value="UniProtKB-KW"/>
</dbReference>
<dbReference type="GO" id="GO:0046872">
    <property type="term" value="F:metal ion binding"/>
    <property type="evidence" value="ECO:0007669"/>
    <property type="project" value="InterPro"/>
</dbReference>
<dbReference type="PRINTS" id="PR01607">
    <property type="entry name" value="APYRASEFAMLY"/>
</dbReference>